<evidence type="ECO:0000256" key="1">
    <source>
        <dbReference type="ARBA" id="ARBA00022801"/>
    </source>
</evidence>
<dbReference type="RefSeq" id="WP_245940916.1">
    <property type="nucleotide sequence ID" value="NZ_QTUC01000001.1"/>
</dbReference>
<dbReference type="AlphaFoldDB" id="A0A3D9V029"/>
<name>A0A3D9V029_THECX</name>
<keyword evidence="1" id="KW-0378">Hydrolase</keyword>
<feature type="domain" description="Beta-lactamase-related" evidence="2">
    <location>
        <begin position="9"/>
        <end position="337"/>
    </location>
</feature>
<dbReference type="Pfam" id="PF00144">
    <property type="entry name" value="Beta-lactamase"/>
    <property type="match status" value="1"/>
</dbReference>
<accession>A0A3D9V029</accession>
<dbReference type="InterPro" id="IPR001466">
    <property type="entry name" value="Beta-lactam-related"/>
</dbReference>
<dbReference type="PANTHER" id="PTHR43283:SF11">
    <property type="entry name" value="BETA-LACTAMASE-RELATED DOMAIN-CONTAINING PROTEIN"/>
    <property type="match status" value="1"/>
</dbReference>
<dbReference type="GO" id="GO:0016787">
    <property type="term" value="F:hydrolase activity"/>
    <property type="evidence" value="ECO:0007669"/>
    <property type="project" value="UniProtKB-KW"/>
</dbReference>
<evidence type="ECO:0000313" key="3">
    <source>
        <dbReference type="EMBL" id="REF35108.1"/>
    </source>
</evidence>
<proteinExistence type="predicted"/>
<dbReference type="Proteomes" id="UP000256485">
    <property type="component" value="Unassembled WGS sequence"/>
</dbReference>
<protein>
    <submittedName>
        <fullName evidence="3">CubicO group peptidase (Beta-lactamase class C family)</fullName>
    </submittedName>
</protein>
<evidence type="ECO:0000259" key="2">
    <source>
        <dbReference type="Pfam" id="PF00144"/>
    </source>
</evidence>
<dbReference type="PANTHER" id="PTHR43283">
    <property type="entry name" value="BETA-LACTAMASE-RELATED"/>
    <property type="match status" value="1"/>
</dbReference>
<reference evidence="3 4" key="1">
    <citation type="submission" date="2018-08" db="EMBL/GenBank/DDBJ databases">
        <title>Sequencing the genomes of 1000 actinobacteria strains.</title>
        <authorList>
            <person name="Klenk H.-P."/>
        </authorList>
    </citation>
    <scope>NUCLEOTIDE SEQUENCE [LARGE SCALE GENOMIC DNA]</scope>
    <source>
        <strain evidence="3 4">DSM 22891</strain>
    </source>
</reference>
<dbReference type="Gene3D" id="3.40.710.10">
    <property type="entry name" value="DD-peptidase/beta-lactamase superfamily"/>
    <property type="match status" value="1"/>
</dbReference>
<comment type="caution">
    <text evidence="3">The sequence shown here is derived from an EMBL/GenBank/DDBJ whole genome shotgun (WGS) entry which is preliminary data.</text>
</comment>
<evidence type="ECO:0000313" key="4">
    <source>
        <dbReference type="Proteomes" id="UP000256485"/>
    </source>
</evidence>
<dbReference type="InterPro" id="IPR050789">
    <property type="entry name" value="Diverse_Enzym_Activities"/>
</dbReference>
<organism evidence="3 4">
    <name type="scientific">Thermasporomyces composti</name>
    <dbReference type="NCBI Taxonomy" id="696763"/>
    <lineage>
        <taxon>Bacteria</taxon>
        <taxon>Bacillati</taxon>
        <taxon>Actinomycetota</taxon>
        <taxon>Actinomycetes</taxon>
        <taxon>Propionibacteriales</taxon>
        <taxon>Nocardioidaceae</taxon>
        <taxon>Thermasporomyces</taxon>
    </lineage>
</organism>
<sequence length="352" mass="37931">MTADPLVSHLRAARAARAFSGAAWSVGTADGPVSRGVVGTLSWDGPPVADDTLWDLASLTKPIVGLAVMALLERGRIALSDSVEMHLPDYAGTEVGGVTVWHLLTHTGGVPGHQPLWRTHSNRSGMLRALRELRLQSPPGTRVAYSSPGFMILGLVAEAAADQPLDELVRQTVTEPVGMPDTGFNPPRDRWARTAATERCPWRGRVVQGTVHDENAHVFGGVAGHAGLFSSLGDMERLALALLRGGRTEAGRLLDAHTLHVMTSPATDHLNERRSLAWQGVDRLAAAPGDLLSARAYGHTGFTGTSVWVDPELDFYAVLLTNRVHPTRDSPQIATVRARFHNLAVLRTRRQP</sequence>
<dbReference type="InterPro" id="IPR012338">
    <property type="entry name" value="Beta-lactam/transpept-like"/>
</dbReference>
<gene>
    <name evidence="3" type="ORF">DFJ64_0479</name>
</gene>
<keyword evidence="4" id="KW-1185">Reference proteome</keyword>
<dbReference type="EMBL" id="QTUC01000001">
    <property type="protein sequence ID" value="REF35108.1"/>
    <property type="molecule type" value="Genomic_DNA"/>
</dbReference>
<dbReference type="SUPFAM" id="SSF56601">
    <property type="entry name" value="beta-lactamase/transpeptidase-like"/>
    <property type="match status" value="1"/>
</dbReference>